<dbReference type="OrthoDB" id="695971at2"/>
<reference evidence="4 5" key="1">
    <citation type="submission" date="2020-12" db="EMBL/GenBank/DDBJ databases">
        <title>FDA dAtabase for Regulatory Grade micrObial Sequences (FDA-ARGOS): Supporting development and validation of Infectious Disease Dx tests.</title>
        <authorList>
            <person name="Kerrigan L."/>
            <person name="Long C."/>
            <person name="Tallon L."/>
            <person name="Sadzewicz L."/>
            <person name="Zhao X."/>
            <person name="Boylan J."/>
            <person name="Ott S."/>
            <person name="Bowen H."/>
            <person name="Vavikolanu K."/>
            <person name="Mehta A."/>
            <person name="Aluvathingal J."/>
            <person name="Nadendla S."/>
            <person name="Yan Y."/>
            <person name="Sichtig H."/>
        </authorList>
    </citation>
    <scope>NUCLEOTIDE SEQUENCE [LARGE SCALE GENOMIC DNA]</scope>
    <source>
        <strain evidence="4 5">FDAARGOS_1031</strain>
    </source>
</reference>
<evidence type="ECO:0000256" key="2">
    <source>
        <dbReference type="ARBA" id="ARBA00022679"/>
    </source>
</evidence>
<keyword evidence="3" id="KW-0479">Metal-binding</keyword>
<dbReference type="Gene3D" id="3.90.550.10">
    <property type="entry name" value="Spore Coat Polysaccharide Biosynthesis Protein SpsA, Chain A"/>
    <property type="match status" value="1"/>
</dbReference>
<protein>
    <submittedName>
        <fullName evidence="4">Glycosyltransferase family 8 protein</fullName>
    </submittedName>
</protein>
<dbReference type="Proteomes" id="UP000595426">
    <property type="component" value="Chromosome"/>
</dbReference>
<accession>A0A7T7ZVW9</accession>
<dbReference type="KEGG" id="egm:AYC65_00695"/>
<dbReference type="SUPFAM" id="SSF53448">
    <property type="entry name" value="Nucleotide-diphospho-sugar transferases"/>
    <property type="match status" value="1"/>
</dbReference>
<proteinExistence type="predicted"/>
<dbReference type="InterPro" id="IPR050748">
    <property type="entry name" value="Glycosyltrans_8_dom-fam"/>
</dbReference>
<organism evidence="4 5">
    <name type="scientific">Elizabethkingia bruuniana</name>
    <dbReference type="NCBI Taxonomy" id="1756149"/>
    <lineage>
        <taxon>Bacteria</taxon>
        <taxon>Pseudomonadati</taxon>
        <taxon>Bacteroidota</taxon>
        <taxon>Flavobacteriia</taxon>
        <taxon>Flavobacteriales</taxon>
        <taxon>Weeksellaceae</taxon>
        <taxon>Elizabethkingia</taxon>
    </lineage>
</organism>
<dbReference type="GeneID" id="93131398"/>
<name>A0A7T7ZVW9_9FLAO</name>
<sequence>MNKIPIAFCFDDNLVMQAGVCITSLLENAKKDTFYDIFVIHDDNVKFPYSGFLDKLMFQYSNCNITYRSVGDIFKDAFQIRGITVATYYRLLIPQLIPEYGKIMYHDVDIIFRDDLTDIFINTDLNDVYVAGVATPYSDLEEYMKKVIGVEPCQYIAAGNIILNSEKILEDGLVSKFIEVSKKEWVFQDMDVINIVCKGKIKYMPPSFCIVGTTSEILSDVSQPYFSKEVAEYALKYGIVHYNGAKPWNTWCLNFDIWWEYYRRSIYFDPKFYYDFYYNKLDEYDRLSLWKRIKILIRYFKNGKKKL</sequence>
<dbReference type="AlphaFoldDB" id="A0A7T7ZVW9"/>
<evidence type="ECO:0000313" key="4">
    <source>
        <dbReference type="EMBL" id="QQN57026.1"/>
    </source>
</evidence>
<evidence type="ECO:0000256" key="1">
    <source>
        <dbReference type="ARBA" id="ARBA00022676"/>
    </source>
</evidence>
<dbReference type="InterPro" id="IPR029044">
    <property type="entry name" value="Nucleotide-diphossugar_trans"/>
</dbReference>
<gene>
    <name evidence="4" type="ORF">I6H88_11185</name>
</gene>
<dbReference type="RefSeq" id="WP_034869286.1">
    <property type="nucleotide sequence ID" value="NZ_CBCSDR010000007.1"/>
</dbReference>
<dbReference type="Pfam" id="PF01501">
    <property type="entry name" value="Glyco_transf_8"/>
    <property type="match status" value="1"/>
</dbReference>
<dbReference type="EMBL" id="CP067018">
    <property type="protein sequence ID" value="QQN57026.1"/>
    <property type="molecule type" value="Genomic_DNA"/>
</dbReference>
<dbReference type="GO" id="GO:0016757">
    <property type="term" value="F:glycosyltransferase activity"/>
    <property type="evidence" value="ECO:0007669"/>
    <property type="project" value="UniProtKB-KW"/>
</dbReference>
<keyword evidence="2 4" id="KW-0808">Transferase</keyword>
<keyword evidence="1" id="KW-0328">Glycosyltransferase</keyword>
<dbReference type="PANTHER" id="PTHR13778">
    <property type="entry name" value="GLYCOSYLTRANSFERASE 8 DOMAIN-CONTAINING PROTEIN"/>
    <property type="match status" value="1"/>
</dbReference>
<dbReference type="GO" id="GO:0046872">
    <property type="term" value="F:metal ion binding"/>
    <property type="evidence" value="ECO:0007669"/>
    <property type="project" value="UniProtKB-KW"/>
</dbReference>
<keyword evidence="5" id="KW-1185">Reference proteome</keyword>
<dbReference type="InterPro" id="IPR002495">
    <property type="entry name" value="Glyco_trans_8"/>
</dbReference>
<evidence type="ECO:0000313" key="5">
    <source>
        <dbReference type="Proteomes" id="UP000595426"/>
    </source>
</evidence>
<dbReference type="PANTHER" id="PTHR13778:SF47">
    <property type="entry name" value="LIPOPOLYSACCHARIDE 1,3-GALACTOSYLTRANSFERASE"/>
    <property type="match status" value="1"/>
</dbReference>
<evidence type="ECO:0000256" key="3">
    <source>
        <dbReference type="ARBA" id="ARBA00022723"/>
    </source>
</evidence>